<dbReference type="EMBL" id="KU574722">
    <property type="protein sequence ID" value="AMM43806.1"/>
    <property type="molecule type" value="Genomic_DNA"/>
</dbReference>
<evidence type="ECO:0000313" key="2">
    <source>
        <dbReference type="EMBL" id="AMM43806.1"/>
    </source>
</evidence>
<feature type="region of interest" description="Disordered" evidence="1">
    <location>
        <begin position="608"/>
        <end position="645"/>
    </location>
</feature>
<protein>
    <submittedName>
        <fullName evidence="2">Structural protein</fullName>
    </submittedName>
</protein>
<sequence>MASINNIVNKVTTGKTGTPDGNIEGVSDQILSNVTALNESVSKAKNNAQATANATVNSLKQGIEETSNSVKGMVPGSTNGYVLRPNNEKQKSYNATDGTYSNINLNDLILPYDNPLLSYDQWTWNFSLYSMNASEYEFFLNNPDAPVSKYVIAQSGVTGRYSINSVKFTMAGPATPGLTSNYSMNTCIMEVQENGGMSLFDDLVVLSNELGYKKFMDVPMVLDLNFVGYDQDTGEPMIIPGLNRKWSVRINTIQGSASSSGGTMTYTFTMTSTRGGVMENKDWTLMEPYTCTTGNFGEFIQQLEDHLNKVATDQYGYLRYRYAAFANDKYFELKCPTELANMSINYDVKQSPEVSQAPSGTSAAKEFTWGADVPVSRVIDDILDCCMPLHESTDKRRQFVNIIPVSRYVGFDPIRNTSAFKSFFYILKYKIGDITSKDDLAPESFNLDYFYQNADKIADETDPSRLPKINAKRYDYQFSGLNNEILNLDLKYDQGFNLAFIRNPQSQIDPSNSSGTHTAETLELAGQEYSTTDATALWAKSRSLVREQKNGRQLTDEERQFIRDAQGVTASLVMPTEGETDQSNYSLSLSAALPQYIEDFRKDIDLTTEGTNGIGSPRVDSVPVEPTNTKTTNSGTKGDNSSDDELERRLVRDNYYNRSFLAKLDMKVIGDPFWLGWGDYSYMKYLDRAVQGQDINPDPSDIHFANYLTTETYLLLNLKPIVAISDETGILEINQSSVFAQTFYRVNKIVSEFNSNGTFTQQITGGLVIRSLRRKDQYNDVTESTESIKKNGKTQ</sequence>
<name>A0A1L2CUX0_9CAUD</name>
<accession>A0A1L2CUX0</accession>
<evidence type="ECO:0000313" key="3">
    <source>
        <dbReference type="Proteomes" id="UP000223891"/>
    </source>
</evidence>
<organism evidence="2 3">
    <name type="scientific">Pectobacterium phage vB_PcaM_CBB</name>
    <dbReference type="NCBI Taxonomy" id="2772511"/>
    <lineage>
        <taxon>Viruses</taxon>
        <taxon>Duplodnaviria</taxon>
        <taxon>Heunggongvirae</taxon>
        <taxon>Uroviricota</taxon>
        <taxon>Caudoviricetes</taxon>
        <taxon>Mimasvirus</taxon>
        <taxon>Mimasvirus CBB</taxon>
    </lineage>
</organism>
<keyword evidence="3" id="KW-1185">Reference proteome</keyword>
<gene>
    <name evidence="2" type="ORF">CBB_241</name>
</gene>
<evidence type="ECO:0000256" key="1">
    <source>
        <dbReference type="SAM" id="MobiDB-lite"/>
    </source>
</evidence>
<reference evidence="3" key="1">
    <citation type="submission" date="2016-01" db="EMBL/GenBank/DDBJ databases">
        <title>Isolation and Characterization of Enterobacteria phage CBB.</title>
        <authorList>
            <person name="Buttimer C.T.H."/>
            <person name="Hendrix H."/>
            <person name="Alexandre H."/>
            <person name="O'Mahony J."/>
            <person name="Lavigne R."/>
            <person name="Coffey A."/>
        </authorList>
    </citation>
    <scope>NUCLEOTIDE SEQUENCE [LARGE SCALE GENOMIC DNA]</scope>
</reference>
<feature type="region of interest" description="Disordered" evidence="1">
    <location>
        <begin position="1"/>
        <end position="20"/>
    </location>
</feature>
<feature type="compositionally biased region" description="Polar residues" evidence="1">
    <location>
        <begin position="1"/>
        <end position="16"/>
    </location>
</feature>
<proteinExistence type="predicted"/>
<feature type="compositionally biased region" description="Low complexity" evidence="1">
    <location>
        <begin position="627"/>
        <end position="638"/>
    </location>
</feature>
<dbReference type="Proteomes" id="UP000223891">
    <property type="component" value="Segment"/>
</dbReference>